<evidence type="ECO:0000259" key="7">
    <source>
        <dbReference type="Pfam" id="PF17827"/>
    </source>
</evidence>
<dbReference type="NCBIfam" id="TIGR03534">
    <property type="entry name" value="RF_mod_PrmC"/>
    <property type="match status" value="1"/>
</dbReference>
<evidence type="ECO:0000256" key="2">
    <source>
        <dbReference type="ARBA" id="ARBA00022603"/>
    </source>
</evidence>
<dbReference type="InterPro" id="IPR004556">
    <property type="entry name" value="HemK-like"/>
</dbReference>
<dbReference type="InterPro" id="IPR050320">
    <property type="entry name" value="N5-glutamine_MTase"/>
</dbReference>
<dbReference type="Gene3D" id="1.10.8.10">
    <property type="entry name" value="DNA helicase RuvA subunit, C-terminal domain"/>
    <property type="match status" value="1"/>
</dbReference>
<dbReference type="CDD" id="cd02440">
    <property type="entry name" value="AdoMet_MTases"/>
    <property type="match status" value="1"/>
</dbReference>
<dbReference type="PROSITE" id="PS00092">
    <property type="entry name" value="N6_MTASE"/>
    <property type="match status" value="1"/>
</dbReference>
<dbReference type="InterPro" id="IPR029063">
    <property type="entry name" value="SAM-dependent_MTases_sf"/>
</dbReference>
<evidence type="ECO:0000256" key="1">
    <source>
        <dbReference type="ARBA" id="ARBA00012771"/>
    </source>
</evidence>
<name>X1QYX3_9ZZZZ</name>
<organism evidence="8">
    <name type="scientific">marine sediment metagenome</name>
    <dbReference type="NCBI Taxonomy" id="412755"/>
    <lineage>
        <taxon>unclassified sequences</taxon>
        <taxon>metagenomes</taxon>
        <taxon>ecological metagenomes</taxon>
    </lineage>
</organism>
<dbReference type="InterPro" id="IPR007848">
    <property type="entry name" value="Small_mtfrase_dom"/>
</dbReference>
<comment type="catalytic activity">
    <reaction evidence="5">
        <text>L-glutaminyl-[peptide chain release factor] + S-adenosyl-L-methionine = N(5)-methyl-L-glutaminyl-[peptide chain release factor] + S-adenosyl-L-homocysteine + H(+)</text>
        <dbReference type="Rhea" id="RHEA:42896"/>
        <dbReference type="Rhea" id="RHEA-COMP:10271"/>
        <dbReference type="Rhea" id="RHEA-COMP:10272"/>
        <dbReference type="ChEBI" id="CHEBI:15378"/>
        <dbReference type="ChEBI" id="CHEBI:30011"/>
        <dbReference type="ChEBI" id="CHEBI:57856"/>
        <dbReference type="ChEBI" id="CHEBI:59789"/>
        <dbReference type="ChEBI" id="CHEBI:61891"/>
        <dbReference type="EC" id="2.1.1.297"/>
    </reaction>
</comment>
<dbReference type="GO" id="GO:0032259">
    <property type="term" value="P:methylation"/>
    <property type="evidence" value="ECO:0007669"/>
    <property type="project" value="UniProtKB-KW"/>
</dbReference>
<dbReference type="Pfam" id="PF17827">
    <property type="entry name" value="PrmC_N"/>
    <property type="match status" value="1"/>
</dbReference>
<evidence type="ECO:0000256" key="4">
    <source>
        <dbReference type="ARBA" id="ARBA00022691"/>
    </source>
</evidence>
<evidence type="ECO:0000256" key="5">
    <source>
        <dbReference type="ARBA" id="ARBA00048391"/>
    </source>
</evidence>
<gene>
    <name evidence="8" type="ORF">S06H3_56899</name>
</gene>
<keyword evidence="2" id="KW-0489">Methyltransferase</keyword>
<reference evidence="8" key="1">
    <citation type="journal article" date="2014" name="Front. Microbiol.">
        <title>High frequency of phylogenetically diverse reductive dehalogenase-homologous genes in deep subseafloor sedimentary metagenomes.</title>
        <authorList>
            <person name="Kawai M."/>
            <person name="Futagami T."/>
            <person name="Toyoda A."/>
            <person name="Takaki Y."/>
            <person name="Nishi S."/>
            <person name="Hori S."/>
            <person name="Arai W."/>
            <person name="Tsubouchi T."/>
            <person name="Morono Y."/>
            <person name="Uchiyama I."/>
            <person name="Ito T."/>
            <person name="Fujiyama A."/>
            <person name="Inagaki F."/>
            <person name="Takami H."/>
        </authorList>
    </citation>
    <scope>NUCLEOTIDE SEQUENCE</scope>
    <source>
        <strain evidence="8">Expedition CK06-06</strain>
    </source>
</reference>
<protein>
    <recommendedName>
        <fullName evidence="1">peptide chain release factor N(5)-glutamine methyltransferase</fullName>
        <ecNumber evidence="1">2.1.1.297</ecNumber>
    </recommendedName>
</protein>
<dbReference type="PANTHER" id="PTHR18895:SF74">
    <property type="entry name" value="MTRF1L RELEASE FACTOR GLUTAMINE METHYLTRANSFERASE"/>
    <property type="match status" value="1"/>
</dbReference>
<dbReference type="InterPro" id="IPR040758">
    <property type="entry name" value="PrmC_N"/>
</dbReference>
<dbReference type="EMBL" id="BARV01036654">
    <property type="protein sequence ID" value="GAI56065.1"/>
    <property type="molecule type" value="Genomic_DNA"/>
</dbReference>
<evidence type="ECO:0000256" key="3">
    <source>
        <dbReference type="ARBA" id="ARBA00022679"/>
    </source>
</evidence>
<dbReference type="EC" id="2.1.1.297" evidence="1"/>
<accession>X1QYX3</accession>
<evidence type="ECO:0000259" key="6">
    <source>
        <dbReference type="Pfam" id="PF05175"/>
    </source>
</evidence>
<dbReference type="GO" id="GO:0003676">
    <property type="term" value="F:nucleic acid binding"/>
    <property type="evidence" value="ECO:0007669"/>
    <property type="project" value="InterPro"/>
</dbReference>
<feature type="non-terminal residue" evidence="8">
    <location>
        <position position="191"/>
    </location>
</feature>
<comment type="caution">
    <text evidence="8">The sequence shown here is derived from an EMBL/GenBank/DDBJ whole genome shotgun (WGS) entry which is preliminary data.</text>
</comment>
<dbReference type="NCBIfam" id="TIGR00536">
    <property type="entry name" value="hemK_fam"/>
    <property type="match status" value="1"/>
</dbReference>
<dbReference type="InterPro" id="IPR019874">
    <property type="entry name" value="RF_methyltr_PrmC"/>
</dbReference>
<dbReference type="InterPro" id="IPR002052">
    <property type="entry name" value="DNA_methylase_N6_adenine_CS"/>
</dbReference>
<evidence type="ECO:0000313" key="8">
    <source>
        <dbReference type="EMBL" id="GAI56065.1"/>
    </source>
</evidence>
<keyword evidence="3" id="KW-0808">Transferase</keyword>
<dbReference type="SUPFAM" id="SSF53335">
    <property type="entry name" value="S-adenosyl-L-methionine-dependent methyltransferases"/>
    <property type="match status" value="1"/>
</dbReference>
<keyword evidence="4" id="KW-0949">S-adenosyl-L-methionine</keyword>
<feature type="domain" description="Methyltransferase small" evidence="6">
    <location>
        <begin position="106"/>
        <end position="189"/>
    </location>
</feature>
<dbReference type="Pfam" id="PF05175">
    <property type="entry name" value="MTS"/>
    <property type="match status" value="1"/>
</dbReference>
<proteinExistence type="predicted"/>
<dbReference type="GO" id="GO:0102559">
    <property type="term" value="F:peptide chain release factor N(5)-glutamine methyltransferase activity"/>
    <property type="evidence" value="ECO:0007669"/>
    <property type="project" value="UniProtKB-EC"/>
</dbReference>
<dbReference type="AlphaFoldDB" id="X1QYX3"/>
<dbReference type="Gene3D" id="3.40.50.150">
    <property type="entry name" value="Vaccinia Virus protein VP39"/>
    <property type="match status" value="1"/>
</dbReference>
<feature type="domain" description="Release factor glutamine methyltransferase N-terminal" evidence="7">
    <location>
        <begin position="3"/>
        <end position="73"/>
    </location>
</feature>
<dbReference type="PANTHER" id="PTHR18895">
    <property type="entry name" value="HEMK METHYLTRANSFERASE"/>
    <property type="match status" value="1"/>
</dbReference>
<sequence length="191" mass="21860">MREILNWTRGYFKNAGIVQPRLEAETLLAHTLGFDRLHLYLNPDKPLTAEERTRFRKIIKQRRDGIPLQYLIGEVSFFGLRFRVSKEVLIPRPETEQLLEQALRLAPRNREIACLDLGTGSGVIAICLARFLPRATVTAADLSTEALDLARENAELNGVLDRITFLESDWFEHISNAFDLIVSNPPYIEEK</sequence>